<evidence type="ECO:0000313" key="8">
    <source>
        <dbReference type="EMBL" id="ROR92483.1"/>
    </source>
</evidence>
<dbReference type="PROSITE" id="PS51257">
    <property type="entry name" value="PROKAR_LIPOPROTEIN"/>
    <property type="match status" value="1"/>
</dbReference>
<dbReference type="AlphaFoldDB" id="A0A3N2CYE9"/>
<dbReference type="GO" id="GO:0016787">
    <property type="term" value="F:hydrolase activity"/>
    <property type="evidence" value="ECO:0007669"/>
    <property type="project" value="UniProtKB-KW"/>
</dbReference>
<evidence type="ECO:0000256" key="2">
    <source>
        <dbReference type="ARBA" id="ARBA00022729"/>
    </source>
</evidence>
<comment type="similarity">
    <text evidence="1">Belongs to the sulfatase family.</text>
</comment>
<protein>
    <submittedName>
        <fullName evidence="8">Arylsulfatase A-like enzyme</fullName>
    </submittedName>
</protein>
<dbReference type="PANTHER" id="PTHR43108">
    <property type="entry name" value="N-ACETYLGLUCOSAMINE-6-SULFATASE FAMILY MEMBER"/>
    <property type="match status" value="1"/>
</dbReference>
<feature type="signal peptide" evidence="6">
    <location>
        <begin position="1"/>
        <end position="24"/>
    </location>
</feature>
<dbReference type="SUPFAM" id="SSF53649">
    <property type="entry name" value="Alkaline phosphatase-like"/>
    <property type="match status" value="1"/>
</dbReference>
<feature type="region of interest" description="Disordered" evidence="5">
    <location>
        <begin position="39"/>
        <end position="62"/>
    </location>
</feature>
<dbReference type="InterPro" id="IPR017850">
    <property type="entry name" value="Alkaline_phosphatase_core_sf"/>
</dbReference>
<name>A0A3N2CYE9_9ACTN</name>
<accession>A0A3N2CYE9</accession>
<keyword evidence="4" id="KW-0325">Glycoprotein</keyword>
<evidence type="ECO:0000256" key="6">
    <source>
        <dbReference type="SAM" id="SignalP"/>
    </source>
</evidence>
<keyword evidence="2 6" id="KW-0732">Signal</keyword>
<evidence type="ECO:0000256" key="5">
    <source>
        <dbReference type="SAM" id="MobiDB-lite"/>
    </source>
</evidence>
<dbReference type="PROSITE" id="PS00523">
    <property type="entry name" value="SULFATASE_1"/>
    <property type="match status" value="1"/>
</dbReference>
<reference evidence="8 9" key="1">
    <citation type="submission" date="2018-11" db="EMBL/GenBank/DDBJ databases">
        <title>Sequencing the genomes of 1000 actinobacteria strains.</title>
        <authorList>
            <person name="Klenk H.-P."/>
        </authorList>
    </citation>
    <scope>NUCLEOTIDE SEQUENCE [LARGE SCALE GENOMIC DNA]</scope>
    <source>
        <strain evidence="8 9">DSM 12652</strain>
    </source>
</reference>
<evidence type="ECO:0000259" key="7">
    <source>
        <dbReference type="Pfam" id="PF00884"/>
    </source>
</evidence>
<feature type="domain" description="Sulfatase N-terminal" evidence="7">
    <location>
        <begin position="64"/>
        <end position="435"/>
    </location>
</feature>
<keyword evidence="3" id="KW-0378">Hydrolase</keyword>
<feature type="chain" id="PRO_5017945388" evidence="6">
    <location>
        <begin position="25"/>
        <end position="585"/>
    </location>
</feature>
<keyword evidence="9" id="KW-1185">Reference proteome</keyword>
<dbReference type="InterPro" id="IPR000917">
    <property type="entry name" value="Sulfatase_N"/>
</dbReference>
<dbReference type="Pfam" id="PF00884">
    <property type="entry name" value="Sulfatase"/>
    <property type="match status" value="1"/>
</dbReference>
<dbReference type="PANTHER" id="PTHR43108:SF8">
    <property type="entry name" value="SD21168P"/>
    <property type="match status" value="1"/>
</dbReference>
<organism evidence="8 9">
    <name type="scientific">Nocardioides aurantiacus</name>
    <dbReference type="NCBI Taxonomy" id="86796"/>
    <lineage>
        <taxon>Bacteria</taxon>
        <taxon>Bacillati</taxon>
        <taxon>Actinomycetota</taxon>
        <taxon>Actinomycetes</taxon>
        <taxon>Propionibacteriales</taxon>
        <taxon>Nocardioidaceae</taxon>
        <taxon>Nocardioides</taxon>
    </lineage>
</organism>
<evidence type="ECO:0000313" key="9">
    <source>
        <dbReference type="Proteomes" id="UP000281738"/>
    </source>
</evidence>
<dbReference type="CDD" id="cd16147">
    <property type="entry name" value="G6S"/>
    <property type="match status" value="1"/>
</dbReference>
<dbReference type="Gene3D" id="3.40.720.10">
    <property type="entry name" value="Alkaline Phosphatase, subunit A"/>
    <property type="match status" value="1"/>
</dbReference>
<feature type="compositionally biased region" description="Low complexity" evidence="5">
    <location>
        <begin position="48"/>
        <end position="62"/>
    </location>
</feature>
<feature type="region of interest" description="Disordered" evidence="5">
    <location>
        <begin position="437"/>
        <end position="458"/>
    </location>
</feature>
<evidence type="ECO:0000256" key="4">
    <source>
        <dbReference type="ARBA" id="ARBA00023180"/>
    </source>
</evidence>
<proteinExistence type="inferred from homology"/>
<evidence type="ECO:0000256" key="3">
    <source>
        <dbReference type="ARBA" id="ARBA00022801"/>
    </source>
</evidence>
<comment type="caution">
    <text evidence="8">The sequence shown here is derived from an EMBL/GenBank/DDBJ whole genome shotgun (WGS) entry which is preliminary data.</text>
</comment>
<dbReference type="InterPro" id="IPR024607">
    <property type="entry name" value="Sulfatase_CS"/>
</dbReference>
<dbReference type="Proteomes" id="UP000281738">
    <property type="component" value="Unassembled WGS sequence"/>
</dbReference>
<evidence type="ECO:0000256" key="1">
    <source>
        <dbReference type="ARBA" id="ARBA00008779"/>
    </source>
</evidence>
<dbReference type="EMBL" id="RKHO01000001">
    <property type="protein sequence ID" value="ROR92483.1"/>
    <property type="molecule type" value="Genomic_DNA"/>
</dbReference>
<sequence length="585" mass="64320">MVRRTTVVTVVALALVGGACTAPAYVGARDAGRDVAGVVAPSAPPASPSASTPARAASAPARRPNVMVIETDDMRVDDLRFMPRTRRLVGDRGLSFENSFAPNPLCCPSRASFLTGRYSHHHRVLTHEQPFGFAAFDDRRTLATALQGAGYRTALLGKYLNGYGQQRLRRPAAKAGQSSLRYVPPGWSHWAAGSDHLWAAGEQLRGGTYDYFSLVQNIDGRIVGSPGRYSTDVLGAQTRALTDRWRTGKPWFVWWNPVAPHHGTPREPDDPAPSLRDDDTLVNWLTPARPEWVKGRFDRRITHGSGVPRAGSPEAVVGDKPRYLRRLPELNRVEQRALTRLTRQRAESLYALDVQVGRTLQRLRRTGQLARTVVVFTSDNGFYLGEHRKRQGKVNAHEPSLRVPLLVAGPGVPRGKRFDPATTVDLGPTIASWAGTRLPGADGTDLRPTITGGDRGWTRPVVTEGVMPETAYTDVRRRWRGESAAVRASALNTRGLRLGRWKLTRYATGEAELYDLATDPLELTNLARDPAHAAVLRDLVALHRQYLDCAGAACRAPVPAPYAVGARRNRLVTQLQASAVRDYHR</sequence>
<gene>
    <name evidence="8" type="ORF">EDD33_3373</name>
</gene>